<dbReference type="CDD" id="cd00338">
    <property type="entry name" value="Ser_Recombinase"/>
    <property type="match status" value="1"/>
</dbReference>
<dbReference type="PANTHER" id="PTHR30461:SF23">
    <property type="entry name" value="DNA RECOMBINASE-RELATED"/>
    <property type="match status" value="1"/>
</dbReference>
<keyword evidence="1" id="KW-0229">DNA integration</keyword>
<evidence type="ECO:0000256" key="1">
    <source>
        <dbReference type="ARBA" id="ARBA00022908"/>
    </source>
</evidence>
<evidence type="ECO:0000313" key="9">
    <source>
        <dbReference type="EMBL" id="SFU92067.1"/>
    </source>
</evidence>
<dbReference type="PROSITE" id="PS51736">
    <property type="entry name" value="RECOMBINASES_3"/>
    <property type="match status" value="1"/>
</dbReference>
<keyword evidence="10" id="KW-1185">Reference proteome</keyword>
<dbReference type="InterPro" id="IPR025827">
    <property type="entry name" value="Zn_ribbon_recom_dom"/>
</dbReference>
<evidence type="ECO:0000256" key="3">
    <source>
        <dbReference type="ARBA" id="ARBA00023172"/>
    </source>
</evidence>
<dbReference type="GO" id="GO:0003677">
    <property type="term" value="F:DNA binding"/>
    <property type="evidence" value="ECO:0007669"/>
    <property type="project" value="UniProtKB-KW"/>
</dbReference>
<evidence type="ECO:0000256" key="2">
    <source>
        <dbReference type="ARBA" id="ARBA00023125"/>
    </source>
</evidence>
<dbReference type="InterPro" id="IPR006118">
    <property type="entry name" value="Recombinase_CS"/>
</dbReference>
<dbReference type="Gene3D" id="3.90.1750.20">
    <property type="entry name" value="Putative Large Serine Recombinase, Chain B, Domain 2"/>
    <property type="match status" value="1"/>
</dbReference>
<dbReference type="PROSITE" id="PS51737">
    <property type="entry name" value="RECOMBINASE_DNA_BIND"/>
    <property type="match status" value="1"/>
</dbReference>
<dbReference type="GO" id="GO:0000150">
    <property type="term" value="F:DNA strand exchange activity"/>
    <property type="evidence" value="ECO:0007669"/>
    <property type="project" value="InterPro"/>
</dbReference>
<dbReference type="Pfam" id="PF07508">
    <property type="entry name" value="Recombinase"/>
    <property type="match status" value="1"/>
</dbReference>
<dbReference type="EMBL" id="FPBV01000013">
    <property type="protein sequence ID" value="SFU92067.1"/>
    <property type="molecule type" value="Genomic_DNA"/>
</dbReference>
<evidence type="ECO:0000256" key="4">
    <source>
        <dbReference type="PIRSR" id="PIRSR606118-50"/>
    </source>
</evidence>
<dbReference type="InterPro" id="IPR011109">
    <property type="entry name" value="DNA_bind_recombinase_dom"/>
</dbReference>
<evidence type="ECO:0000256" key="6">
    <source>
        <dbReference type="SAM" id="MobiDB-lite"/>
    </source>
</evidence>
<dbReference type="Gene3D" id="3.40.50.1390">
    <property type="entry name" value="Resolvase, N-terminal catalytic domain"/>
    <property type="match status" value="1"/>
</dbReference>
<dbReference type="Pfam" id="PF13408">
    <property type="entry name" value="Zn_ribbon_recom"/>
    <property type="match status" value="1"/>
</dbReference>
<dbReference type="Pfam" id="PF00239">
    <property type="entry name" value="Resolvase"/>
    <property type="match status" value="1"/>
</dbReference>
<proteinExistence type="predicted"/>
<keyword evidence="2" id="KW-0238">DNA-binding</keyword>
<organism evidence="9 10">
    <name type="scientific">Alicyclobacillus macrosporangiidus</name>
    <dbReference type="NCBI Taxonomy" id="392015"/>
    <lineage>
        <taxon>Bacteria</taxon>
        <taxon>Bacillati</taxon>
        <taxon>Bacillota</taxon>
        <taxon>Bacilli</taxon>
        <taxon>Bacillales</taxon>
        <taxon>Alicyclobacillaceae</taxon>
        <taxon>Alicyclobacillus</taxon>
    </lineage>
</organism>
<dbReference type="STRING" id="392015.SAMN05421543_11379"/>
<name>A0A1I7K3P1_9BACL</name>
<reference evidence="10" key="1">
    <citation type="submission" date="2016-10" db="EMBL/GenBank/DDBJ databases">
        <authorList>
            <person name="Varghese N."/>
        </authorList>
    </citation>
    <scope>NUCLEOTIDE SEQUENCE [LARGE SCALE GENOMIC DNA]</scope>
    <source>
        <strain evidence="10">DSM 17980</strain>
    </source>
</reference>
<sequence length="556" mass="62535">MKVCAVYARVSTDMQAESLENQVDYAKEYIRRLGEAYVVDDECVYTDLDQSGYYTRFVQRPAIQRALEDARAGRFEVIVFKEISRISRDPAEHIEIVSRFQMHGVRVIAINDNLDSARPETLDLLGIHSVMSEMESKRISSRVSSGKKSMARRGHWVGEAPIGYRLNPDTQRLEVDPVHAPTVIDIFRLFTEEGYGALRIAQWLNERGRWTKNGRPWSRVTVRRVLQNPAYAGDTVYGRTRNALRRIFDDRGYTKIRTKHRVPEADWVVVRGTHPALVERAVFQRAQARFHSDGRADPPGQGSGVGWGSGSACGSAGWASGRRWGRHPLTGILRCGRCGSGMVCQAQRRNGKEYRYYACSRAFRFGRSACSQPNLNAADAEAAVWRMLGFLLSPYRDVPIKVCVKYRGGDPQAKARRLQAERRRIEQALERLYLDDAVPAGVAESLKRRWMAQMVRLDEELAGLAEMAAVAARDAEAGDGGTGHGEANDGEAGRGQARDHPPWPQRVRDVLPLWDPPGAVPREEMRRLLHGLVAGVTVDGIRVTDVALWYQWRPEA</sequence>
<feature type="region of interest" description="Disordered" evidence="6">
    <location>
        <begin position="475"/>
        <end position="510"/>
    </location>
</feature>
<accession>A0A1I7K3P1</accession>
<gene>
    <name evidence="9" type="ORF">SAMN05421543_11379</name>
</gene>
<feature type="active site" description="O-(5'-phospho-DNA)-serine intermediate" evidence="4 5">
    <location>
        <position position="11"/>
    </location>
</feature>
<evidence type="ECO:0000313" key="10">
    <source>
        <dbReference type="Proteomes" id="UP000183508"/>
    </source>
</evidence>
<evidence type="ECO:0000256" key="5">
    <source>
        <dbReference type="PROSITE-ProRule" id="PRU10137"/>
    </source>
</evidence>
<dbReference type="SUPFAM" id="SSF53041">
    <property type="entry name" value="Resolvase-like"/>
    <property type="match status" value="1"/>
</dbReference>
<keyword evidence="3" id="KW-0233">DNA recombination</keyword>
<feature type="compositionally biased region" description="Basic and acidic residues" evidence="6">
    <location>
        <begin position="496"/>
        <end position="509"/>
    </location>
</feature>
<dbReference type="InterPro" id="IPR050639">
    <property type="entry name" value="SSR_resolvase"/>
</dbReference>
<evidence type="ECO:0000259" key="7">
    <source>
        <dbReference type="PROSITE" id="PS51736"/>
    </source>
</evidence>
<dbReference type="InterPro" id="IPR006119">
    <property type="entry name" value="Resolv_N"/>
</dbReference>
<dbReference type="OrthoDB" id="9811097at2"/>
<feature type="domain" description="Recombinase" evidence="8">
    <location>
        <begin position="161"/>
        <end position="296"/>
    </location>
</feature>
<evidence type="ECO:0000259" key="8">
    <source>
        <dbReference type="PROSITE" id="PS51737"/>
    </source>
</evidence>
<dbReference type="InterPro" id="IPR038109">
    <property type="entry name" value="DNA_bind_recomb_sf"/>
</dbReference>
<dbReference type="InterPro" id="IPR036162">
    <property type="entry name" value="Resolvase-like_N_sf"/>
</dbReference>
<dbReference type="AlphaFoldDB" id="A0A1I7K3P1"/>
<protein>
    <submittedName>
        <fullName evidence="9">Site-specific DNA recombinase</fullName>
    </submittedName>
</protein>
<dbReference type="RefSeq" id="WP_074953467.1">
    <property type="nucleotide sequence ID" value="NZ_FPBV01000013.1"/>
</dbReference>
<dbReference type="Proteomes" id="UP000183508">
    <property type="component" value="Unassembled WGS sequence"/>
</dbReference>
<dbReference type="GO" id="GO:0015074">
    <property type="term" value="P:DNA integration"/>
    <property type="evidence" value="ECO:0007669"/>
    <property type="project" value="UniProtKB-KW"/>
</dbReference>
<dbReference type="PROSITE" id="PS00397">
    <property type="entry name" value="RECOMBINASES_1"/>
    <property type="match status" value="1"/>
</dbReference>
<feature type="domain" description="Resolvase/invertase-type recombinase catalytic" evidence="7">
    <location>
        <begin position="3"/>
        <end position="154"/>
    </location>
</feature>
<dbReference type="SMART" id="SM00857">
    <property type="entry name" value="Resolvase"/>
    <property type="match status" value="1"/>
</dbReference>
<dbReference type="PANTHER" id="PTHR30461">
    <property type="entry name" value="DNA-INVERTASE FROM LAMBDOID PROPHAGE"/>
    <property type="match status" value="1"/>
</dbReference>